<dbReference type="PIRSF" id="PIRSF003078">
    <property type="entry name" value="GidB"/>
    <property type="match status" value="1"/>
</dbReference>
<dbReference type="GO" id="GO:0070043">
    <property type="term" value="F:rRNA (guanine-N7-)-methyltransferase activity"/>
    <property type="evidence" value="ECO:0007669"/>
    <property type="project" value="UniProtKB-UniRule"/>
</dbReference>
<sequence length="216" mass="24469">MITLDCLNNMLDDSKVKIRQAAEKFNLTVDDEQINRLIDYLSLLKKWNKTYNMTAITQWDDMLVKHVFDSMSVVSFIKGKHVVDVGSGGGLPGIVLAILLPEVHFVLIDSVGKKVRFLSHVKKVLDLDNVTAVNIRIEDYEPSTLFDTVISRAFSSIADFERLCRHLLASDGQMIAMKGAEVEQETLDVLPLKYEIFEVDVPLLDATRHVIRMYKA</sequence>
<feature type="binding site" evidence="6">
    <location>
        <begin position="137"/>
        <end position="138"/>
    </location>
    <ligand>
        <name>S-adenosyl-L-methionine</name>
        <dbReference type="ChEBI" id="CHEBI:59789"/>
    </ligand>
</feature>
<gene>
    <name evidence="6 7" type="primary">rsmG</name>
    <name evidence="7" type="ORF">GCM10010995_24280</name>
</gene>
<evidence type="ECO:0000256" key="6">
    <source>
        <dbReference type="HAMAP-Rule" id="MF_00074"/>
    </source>
</evidence>
<dbReference type="Gene3D" id="3.40.50.150">
    <property type="entry name" value="Vaccinia Virus protein VP39"/>
    <property type="match status" value="1"/>
</dbReference>
<name>A0A8J2Z6I4_9GAMM</name>
<keyword evidence="4 6" id="KW-0808">Transferase</keyword>
<dbReference type="Proteomes" id="UP000636949">
    <property type="component" value="Unassembled WGS sequence"/>
</dbReference>
<keyword evidence="1 6" id="KW-0963">Cytoplasm</keyword>
<feature type="binding site" evidence="6">
    <location>
        <position position="152"/>
    </location>
    <ligand>
        <name>S-adenosyl-L-methionine</name>
        <dbReference type="ChEBI" id="CHEBI:59789"/>
    </ligand>
</feature>
<evidence type="ECO:0000256" key="4">
    <source>
        <dbReference type="ARBA" id="ARBA00022679"/>
    </source>
</evidence>
<dbReference type="NCBIfam" id="TIGR00138">
    <property type="entry name" value="rsmG_gidB"/>
    <property type="match status" value="1"/>
</dbReference>
<keyword evidence="8" id="KW-1185">Reference proteome</keyword>
<keyword evidence="5 6" id="KW-0949">S-adenosyl-L-methionine</keyword>
<evidence type="ECO:0000313" key="8">
    <source>
        <dbReference type="Proteomes" id="UP000636949"/>
    </source>
</evidence>
<comment type="similarity">
    <text evidence="6">Belongs to the methyltransferase superfamily. RNA methyltransferase RsmG family.</text>
</comment>
<dbReference type="PANTHER" id="PTHR31760">
    <property type="entry name" value="S-ADENOSYL-L-METHIONINE-DEPENDENT METHYLTRANSFERASES SUPERFAMILY PROTEIN"/>
    <property type="match status" value="1"/>
</dbReference>
<dbReference type="GO" id="GO:0005829">
    <property type="term" value="C:cytosol"/>
    <property type="evidence" value="ECO:0007669"/>
    <property type="project" value="TreeGrafter"/>
</dbReference>
<dbReference type="Pfam" id="PF02527">
    <property type="entry name" value="GidB"/>
    <property type="match status" value="1"/>
</dbReference>
<comment type="catalytic activity">
    <reaction evidence="6">
        <text>guanosine(527) in 16S rRNA + S-adenosyl-L-methionine = N(7)-methylguanosine(527) in 16S rRNA + S-adenosyl-L-homocysteine</text>
        <dbReference type="Rhea" id="RHEA:42732"/>
        <dbReference type="Rhea" id="RHEA-COMP:10209"/>
        <dbReference type="Rhea" id="RHEA-COMP:10210"/>
        <dbReference type="ChEBI" id="CHEBI:57856"/>
        <dbReference type="ChEBI" id="CHEBI:59789"/>
        <dbReference type="ChEBI" id="CHEBI:74269"/>
        <dbReference type="ChEBI" id="CHEBI:74480"/>
        <dbReference type="EC" id="2.1.1.170"/>
    </reaction>
</comment>
<comment type="subcellular location">
    <subcellularLocation>
        <location evidence="6">Cytoplasm</location>
    </subcellularLocation>
</comment>
<keyword evidence="3 6" id="KW-0489">Methyltransferase</keyword>
<evidence type="ECO:0000256" key="1">
    <source>
        <dbReference type="ARBA" id="ARBA00022490"/>
    </source>
</evidence>
<evidence type="ECO:0000256" key="2">
    <source>
        <dbReference type="ARBA" id="ARBA00022552"/>
    </source>
</evidence>
<evidence type="ECO:0000256" key="5">
    <source>
        <dbReference type="ARBA" id="ARBA00022691"/>
    </source>
</evidence>
<comment type="caution">
    <text evidence="7">The sequence shown here is derived from an EMBL/GenBank/DDBJ whole genome shotgun (WGS) entry which is preliminary data.</text>
</comment>
<dbReference type="InterPro" id="IPR003682">
    <property type="entry name" value="rRNA_ssu_MeTfrase_G"/>
</dbReference>
<dbReference type="RefSeq" id="WP_224742313.1">
    <property type="nucleotide sequence ID" value="NZ_BMJS01000039.1"/>
</dbReference>
<dbReference type="AlphaFoldDB" id="A0A8J2Z6I4"/>
<keyword evidence="2 6" id="KW-0698">rRNA processing</keyword>
<dbReference type="HAMAP" id="MF_00074">
    <property type="entry name" value="16SrRNA_methyltr_G"/>
    <property type="match status" value="1"/>
</dbReference>
<evidence type="ECO:0000256" key="3">
    <source>
        <dbReference type="ARBA" id="ARBA00022603"/>
    </source>
</evidence>
<feature type="binding site" evidence="6">
    <location>
        <position position="86"/>
    </location>
    <ligand>
        <name>S-adenosyl-L-methionine</name>
        <dbReference type="ChEBI" id="CHEBI:59789"/>
    </ligand>
</feature>
<comment type="caution">
    <text evidence="6">Lacks conserved residue(s) required for the propagation of feature annotation.</text>
</comment>
<feature type="binding site" evidence="6">
    <location>
        <position position="91"/>
    </location>
    <ligand>
        <name>S-adenosyl-L-methionine</name>
        <dbReference type="ChEBI" id="CHEBI:59789"/>
    </ligand>
</feature>
<dbReference type="SUPFAM" id="SSF53335">
    <property type="entry name" value="S-adenosyl-L-methionine-dependent methyltransferases"/>
    <property type="match status" value="1"/>
</dbReference>
<dbReference type="EMBL" id="BMJS01000039">
    <property type="protein sequence ID" value="GGG05915.1"/>
    <property type="molecule type" value="Genomic_DNA"/>
</dbReference>
<organism evidence="7 8">
    <name type="scientific">Cysteiniphilum litorale</name>
    <dbReference type="NCBI Taxonomy" id="2056700"/>
    <lineage>
        <taxon>Bacteria</taxon>
        <taxon>Pseudomonadati</taxon>
        <taxon>Pseudomonadota</taxon>
        <taxon>Gammaproteobacteria</taxon>
        <taxon>Thiotrichales</taxon>
        <taxon>Fastidiosibacteraceae</taxon>
        <taxon>Cysteiniphilum</taxon>
    </lineage>
</organism>
<reference evidence="7" key="1">
    <citation type="journal article" date="2014" name="Int. J. Syst. Evol. Microbiol.">
        <title>Complete genome sequence of Corynebacterium casei LMG S-19264T (=DSM 44701T), isolated from a smear-ripened cheese.</title>
        <authorList>
            <consortium name="US DOE Joint Genome Institute (JGI-PGF)"/>
            <person name="Walter F."/>
            <person name="Albersmeier A."/>
            <person name="Kalinowski J."/>
            <person name="Ruckert C."/>
        </authorList>
    </citation>
    <scope>NUCLEOTIDE SEQUENCE</scope>
    <source>
        <strain evidence="7">CGMCC 1.15758</strain>
    </source>
</reference>
<dbReference type="PANTHER" id="PTHR31760:SF0">
    <property type="entry name" value="S-ADENOSYL-L-METHIONINE-DEPENDENT METHYLTRANSFERASES SUPERFAMILY PROTEIN"/>
    <property type="match status" value="1"/>
</dbReference>
<evidence type="ECO:0000313" key="7">
    <source>
        <dbReference type="EMBL" id="GGG05915.1"/>
    </source>
</evidence>
<accession>A0A8J2Z6I4</accession>
<comment type="function">
    <text evidence="6">Specifically methylates the N7 position of guanine in position 527 of 16S rRNA.</text>
</comment>
<dbReference type="InterPro" id="IPR029063">
    <property type="entry name" value="SAM-dependent_MTases_sf"/>
</dbReference>
<proteinExistence type="inferred from homology"/>
<protein>
    <recommendedName>
        <fullName evidence="6">Ribosomal RNA small subunit methyltransferase G</fullName>
        <ecNumber evidence="6">2.1.1.170</ecNumber>
    </recommendedName>
    <alternativeName>
        <fullName evidence="6">16S rRNA 7-methylguanosine methyltransferase</fullName>
        <shortName evidence="6">16S rRNA m7G methyltransferase</shortName>
    </alternativeName>
</protein>
<reference evidence="7" key="2">
    <citation type="submission" date="2020-09" db="EMBL/GenBank/DDBJ databases">
        <authorList>
            <person name="Sun Q."/>
            <person name="Zhou Y."/>
        </authorList>
    </citation>
    <scope>NUCLEOTIDE SEQUENCE</scope>
    <source>
        <strain evidence="7">CGMCC 1.15758</strain>
    </source>
</reference>
<dbReference type="EC" id="2.1.1.170" evidence="6"/>